<organism evidence="1 2">
    <name type="scientific">Rhizobium etli 8C-3</name>
    <dbReference type="NCBI Taxonomy" id="538025"/>
    <lineage>
        <taxon>Bacteria</taxon>
        <taxon>Pseudomonadati</taxon>
        <taxon>Pseudomonadota</taxon>
        <taxon>Alphaproteobacteria</taxon>
        <taxon>Hyphomicrobiales</taxon>
        <taxon>Rhizobiaceae</taxon>
        <taxon>Rhizobium/Agrobacterium group</taxon>
        <taxon>Rhizobium</taxon>
    </lineage>
</organism>
<dbReference type="EMBL" id="CP017244">
    <property type="protein sequence ID" value="APO78841.1"/>
    <property type="molecule type" value="Genomic_DNA"/>
</dbReference>
<protein>
    <submittedName>
        <fullName evidence="1">Uncharacterized protein</fullName>
    </submittedName>
</protein>
<evidence type="ECO:0000313" key="1">
    <source>
        <dbReference type="EMBL" id="APO78841.1"/>
    </source>
</evidence>
<sequence length="57" mass="6268">MTGSVRGRAIVSWLQGEYLDGRTATFRRLAAFGIVPVRKSSYLDVAPLCDLPCERAP</sequence>
<gene>
    <name evidence="1" type="ORF">AM571_PC01106</name>
</gene>
<accession>A0A1L5PF85</accession>
<keyword evidence="1" id="KW-0614">Plasmid</keyword>
<evidence type="ECO:0000313" key="2">
    <source>
        <dbReference type="Proteomes" id="UP000185109"/>
    </source>
</evidence>
<dbReference type="Proteomes" id="UP000185109">
    <property type="component" value="Plasmid pRsp8C3c"/>
</dbReference>
<dbReference type="AlphaFoldDB" id="A0A1L5PF85"/>
<geneLocation type="plasmid" evidence="2">
    <name>prsp8c3c</name>
</geneLocation>
<reference evidence="1 2" key="1">
    <citation type="submission" date="2016-09" db="EMBL/GenBank/DDBJ databases">
        <title>The complete genome sequences of Rhizobium gallicum, symbiovars gallicum and phaseoli, symbionts associated to common bean (Phaseolus vulgaris).</title>
        <authorList>
            <person name="Bustos P."/>
            <person name="Santamaria R.I."/>
            <person name="Perez-Carrascal O.M."/>
            <person name="Juarez S."/>
            <person name="Lozano L."/>
            <person name="Martinez-Flores I."/>
            <person name="Martinez-Romero E."/>
            <person name="Cevallos M."/>
            <person name="Romero D."/>
            <person name="Davila G."/>
            <person name="Gonzalez V."/>
        </authorList>
    </citation>
    <scope>NUCLEOTIDE SEQUENCE [LARGE SCALE GENOMIC DNA]</scope>
    <source>
        <strain evidence="1 2">8C-3</strain>
        <plasmid evidence="2">Plasmid prsp8c3c</plasmid>
    </source>
</reference>
<name>A0A1L5PF85_RHIET</name>
<proteinExistence type="predicted"/>